<dbReference type="PROSITE" id="PS51257">
    <property type="entry name" value="PROKAR_LIPOPROTEIN"/>
    <property type="match status" value="1"/>
</dbReference>
<dbReference type="SMART" id="SM00909">
    <property type="entry name" value="Germane"/>
    <property type="match status" value="1"/>
</dbReference>
<name>A0A2P7PZC4_9FIRM</name>
<feature type="signal peptide" evidence="2">
    <location>
        <begin position="1"/>
        <end position="24"/>
    </location>
</feature>
<feature type="chain" id="PRO_5039078291" description="GerMN domain-containing protein" evidence="2">
    <location>
        <begin position="25"/>
        <end position="210"/>
    </location>
</feature>
<dbReference type="Proteomes" id="UP000241434">
    <property type="component" value="Unassembled WGS sequence"/>
</dbReference>
<feature type="compositionally biased region" description="Low complexity" evidence="1">
    <location>
        <begin position="27"/>
        <end position="39"/>
    </location>
</feature>
<feature type="compositionally biased region" description="Basic and acidic residues" evidence="1">
    <location>
        <begin position="40"/>
        <end position="80"/>
    </location>
</feature>
<evidence type="ECO:0000313" key="5">
    <source>
        <dbReference type="Proteomes" id="UP000241434"/>
    </source>
</evidence>
<dbReference type="Pfam" id="PF10646">
    <property type="entry name" value="Germane"/>
    <property type="match status" value="1"/>
</dbReference>
<accession>A0A2P7PZC4</accession>
<protein>
    <recommendedName>
        <fullName evidence="3">GerMN domain-containing protein</fullName>
    </recommendedName>
</protein>
<feature type="domain" description="GerMN" evidence="3">
    <location>
        <begin position="114"/>
        <end position="198"/>
    </location>
</feature>
<comment type="caution">
    <text evidence="4">The sequence shown here is derived from an EMBL/GenBank/DDBJ whole genome shotgun (WGS) entry which is preliminary data.</text>
</comment>
<dbReference type="InterPro" id="IPR019606">
    <property type="entry name" value="GerMN"/>
</dbReference>
<dbReference type="OrthoDB" id="1683231at2"/>
<keyword evidence="5" id="KW-1185">Reference proteome</keyword>
<evidence type="ECO:0000259" key="3">
    <source>
        <dbReference type="SMART" id="SM00909"/>
    </source>
</evidence>
<organism evidence="4 5">
    <name type="scientific">Peptostreptococcus russellii</name>
    <dbReference type="NCBI Taxonomy" id="215200"/>
    <lineage>
        <taxon>Bacteria</taxon>
        <taxon>Bacillati</taxon>
        <taxon>Bacillota</taxon>
        <taxon>Clostridia</taxon>
        <taxon>Peptostreptococcales</taxon>
        <taxon>Peptostreptococcaceae</taxon>
        <taxon>Peptostreptococcus</taxon>
    </lineage>
</organism>
<sequence>MKINKKVKMLLATGLLVFSTFTMSACTSKTSSESNNKTQTEQKAEKEKKTDESESKEKVKEKESDTPESDKENKNNIISDKKAGEGKEEIIYYTYDIDKDEMVSHNKKQKDISVESIVNELVDSNVLQEGTKVNKAQVEDKDGIKTLVVDMNQNFVDFNQGSSEEMSQLQGFANSLIKSFNVDQVLLTVEGKPYSGGHIALNEGEMLKYK</sequence>
<keyword evidence="2" id="KW-0732">Signal</keyword>
<gene>
    <name evidence="4" type="ORF">UF10_07260</name>
</gene>
<dbReference type="EMBL" id="JYGE01000006">
    <property type="protein sequence ID" value="PSJ31066.1"/>
    <property type="molecule type" value="Genomic_DNA"/>
</dbReference>
<evidence type="ECO:0000313" key="4">
    <source>
        <dbReference type="EMBL" id="PSJ31066.1"/>
    </source>
</evidence>
<evidence type="ECO:0000256" key="1">
    <source>
        <dbReference type="SAM" id="MobiDB-lite"/>
    </source>
</evidence>
<proteinExistence type="predicted"/>
<dbReference type="AlphaFoldDB" id="A0A2P7PZC4"/>
<feature type="region of interest" description="Disordered" evidence="1">
    <location>
        <begin position="27"/>
        <end position="80"/>
    </location>
</feature>
<dbReference type="RefSeq" id="WP_106777144.1">
    <property type="nucleotide sequence ID" value="NZ_JYGE01000006.1"/>
</dbReference>
<reference evidence="4" key="1">
    <citation type="thesis" date="2015" institute="Rutgers" country="The State University of New Jersey, 14 College Farm Rd., New Brunswick, NJ, USA">
        <title>Ammonia toxicity in bacteria and its implications for treatment of and resource recovery from highly nitrogenous organic wastes.</title>
        <authorList>
            <person name="Luther A.K."/>
        </authorList>
    </citation>
    <scope>NUCLEOTIDE SEQUENCE</scope>
    <source>
        <strain evidence="4">RT-10B</strain>
    </source>
</reference>
<evidence type="ECO:0000256" key="2">
    <source>
        <dbReference type="SAM" id="SignalP"/>
    </source>
</evidence>